<dbReference type="GO" id="GO:0030976">
    <property type="term" value="F:thiamine pyrophosphate binding"/>
    <property type="evidence" value="ECO:0007669"/>
    <property type="project" value="InterPro"/>
</dbReference>
<feature type="compositionally biased region" description="Polar residues" evidence="2">
    <location>
        <begin position="142"/>
        <end position="152"/>
    </location>
</feature>
<dbReference type="GO" id="GO:0045333">
    <property type="term" value="P:cellular respiration"/>
    <property type="evidence" value="ECO:0007669"/>
    <property type="project" value="UniProtKB-ARBA"/>
</dbReference>
<dbReference type="EMBL" id="JAGQHR010000382">
    <property type="protein sequence ID" value="MCA9728434.1"/>
    <property type="molecule type" value="Genomic_DNA"/>
</dbReference>
<dbReference type="Pfam" id="PF01558">
    <property type="entry name" value="POR"/>
    <property type="match status" value="1"/>
</dbReference>
<dbReference type="InterPro" id="IPR002869">
    <property type="entry name" value="Pyrv_flavodox_OxRed_cen"/>
</dbReference>
<protein>
    <submittedName>
        <fullName evidence="5">2-oxoacid:acceptor oxidoreductase family protein</fullName>
    </submittedName>
</protein>
<gene>
    <name evidence="5" type="ORF">KC729_12170</name>
</gene>
<feature type="region of interest" description="Disordered" evidence="2">
    <location>
        <begin position="142"/>
        <end position="161"/>
    </location>
</feature>
<organism evidence="5 6">
    <name type="scientific">Eiseniibacteriota bacterium</name>
    <dbReference type="NCBI Taxonomy" id="2212470"/>
    <lineage>
        <taxon>Bacteria</taxon>
        <taxon>Candidatus Eiseniibacteriota</taxon>
    </lineage>
</organism>
<accession>A0A956LZF4</accession>
<proteinExistence type="predicted"/>
<dbReference type="Gene3D" id="3.40.920.10">
    <property type="entry name" value="Pyruvate-ferredoxin oxidoreductase, PFOR, domain III"/>
    <property type="match status" value="1"/>
</dbReference>
<dbReference type="Gene3D" id="3.40.50.970">
    <property type="match status" value="1"/>
</dbReference>
<dbReference type="PANTHER" id="PTHR48084">
    <property type="entry name" value="2-OXOGLUTARATE OXIDOREDUCTASE SUBUNIT KORB-RELATED"/>
    <property type="match status" value="1"/>
</dbReference>
<dbReference type="GO" id="GO:0016625">
    <property type="term" value="F:oxidoreductase activity, acting on the aldehyde or oxo group of donors, iron-sulfur protein as acceptor"/>
    <property type="evidence" value="ECO:0007669"/>
    <property type="project" value="UniProtKB-ARBA"/>
</dbReference>
<dbReference type="PANTHER" id="PTHR48084:SF3">
    <property type="entry name" value="SUBUNIT OF PYRUVATE:FLAVODOXIN OXIDOREDUCTASE"/>
    <property type="match status" value="1"/>
</dbReference>
<evidence type="ECO:0000259" key="4">
    <source>
        <dbReference type="Pfam" id="PF02775"/>
    </source>
</evidence>
<dbReference type="InterPro" id="IPR029061">
    <property type="entry name" value="THDP-binding"/>
</dbReference>
<evidence type="ECO:0000256" key="1">
    <source>
        <dbReference type="ARBA" id="ARBA00023002"/>
    </source>
</evidence>
<dbReference type="Proteomes" id="UP000697710">
    <property type="component" value="Unassembled WGS sequence"/>
</dbReference>
<dbReference type="SUPFAM" id="SSF52518">
    <property type="entry name" value="Thiamin diphosphate-binding fold (THDP-binding)"/>
    <property type="match status" value="1"/>
</dbReference>
<dbReference type="InterPro" id="IPR051457">
    <property type="entry name" value="2-oxoacid:Fd_oxidoreductase"/>
</dbReference>
<sequence>MSNALYTHFERHAHGEGLKGSSTHYCPGCGHGLVHKMLAETLDELGVADRTVTVSPVGCAVFLYYYMDTGNTQAAHGRAPAVAVGHKLANPDSIVVSYQGDGDLASIGLTEIIHSAQVGLPITVIFVNNAIYGMTGGQMAPTTLPGQRTATTPGGRGRMEGPPLRVSEMLASLDGPVYIERVALYDQKTRKRARQAIKKALLHQVEGRGFALVEVLSECPTHLGKSGQEAEAWVRDEMTKVFPLGVYKDETRDPWWDRPKPSFESEPLDEILARAAKSKFSETPPPFATELDPEDISLKLAGAGGDGAQTAALLLTKAAVRSGFDATHIPSYGPESRGGTSYADVHIAREEVHSPAAPNPHVLVAFNAPSVEKFAPTVRPGGVIIYDSSVVSTPPTRTDVKIHPVPMSEIAVELGQRVVKNMVALGALQAATGILPAATLVKVLNESLAHKCALIPVNDHAFDWGMRAVRDHITHLD</sequence>
<feature type="domain" description="Thiamine pyrophosphate enzyme TPP-binding" evidence="4">
    <location>
        <begin position="66"/>
        <end position="215"/>
    </location>
</feature>
<dbReference type="InterPro" id="IPR011766">
    <property type="entry name" value="TPP_enzyme_TPP-bd"/>
</dbReference>
<evidence type="ECO:0000259" key="3">
    <source>
        <dbReference type="Pfam" id="PF01558"/>
    </source>
</evidence>
<dbReference type="SUPFAM" id="SSF53323">
    <property type="entry name" value="Pyruvate-ferredoxin oxidoreductase, PFOR, domain III"/>
    <property type="match status" value="1"/>
</dbReference>
<dbReference type="AlphaFoldDB" id="A0A956LZF4"/>
<evidence type="ECO:0000313" key="5">
    <source>
        <dbReference type="EMBL" id="MCA9728434.1"/>
    </source>
</evidence>
<keyword evidence="1" id="KW-0560">Oxidoreductase</keyword>
<feature type="domain" description="Pyruvate/ketoisovalerate oxidoreductase catalytic" evidence="3">
    <location>
        <begin position="304"/>
        <end position="466"/>
    </location>
</feature>
<evidence type="ECO:0000256" key="2">
    <source>
        <dbReference type="SAM" id="MobiDB-lite"/>
    </source>
</evidence>
<comment type="caution">
    <text evidence="5">The sequence shown here is derived from an EMBL/GenBank/DDBJ whole genome shotgun (WGS) entry which is preliminary data.</text>
</comment>
<name>A0A956LZF4_UNCEI</name>
<dbReference type="InterPro" id="IPR019752">
    <property type="entry name" value="Pyrv/ketoisovalerate_OxRed_cat"/>
</dbReference>
<evidence type="ECO:0000313" key="6">
    <source>
        <dbReference type="Proteomes" id="UP000697710"/>
    </source>
</evidence>
<reference evidence="5" key="1">
    <citation type="submission" date="2020-04" db="EMBL/GenBank/DDBJ databases">
        <authorList>
            <person name="Zhang T."/>
        </authorList>
    </citation>
    <scope>NUCLEOTIDE SEQUENCE</scope>
    <source>
        <strain evidence="5">HKST-UBA01</strain>
    </source>
</reference>
<reference evidence="5" key="2">
    <citation type="journal article" date="2021" name="Microbiome">
        <title>Successional dynamics and alternative stable states in a saline activated sludge microbial community over 9 years.</title>
        <authorList>
            <person name="Wang Y."/>
            <person name="Ye J."/>
            <person name="Ju F."/>
            <person name="Liu L."/>
            <person name="Boyd J.A."/>
            <person name="Deng Y."/>
            <person name="Parks D.H."/>
            <person name="Jiang X."/>
            <person name="Yin X."/>
            <person name="Woodcroft B.J."/>
            <person name="Tyson G.W."/>
            <person name="Hugenholtz P."/>
            <person name="Polz M.F."/>
            <person name="Zhang T."/>
        </authorList>
    </citation>
    <scope>NUCLEOTIDE SEQUENCE</scope>
    <source>
        <strain evidence="5">HKST-UBA01</strain>
    </source>
</reference>
<dbReference type="Pfam" id="PF02775">
    <property type="entry name" value="TPP_enzyme_C"/>
    <property type="match status" value="1"/>
</dbReference>